<dbReference type="InterPro" id="IPR012340">
    <property type="entry name" value="NA-bd_OB-fold"/>
</dbReference>
<dbReference type="Pfam" id="PF01957">
    <property type="entry name" value="NfeD"/>
    <property type="match status" value="1"/>
</dbReference>
<name>A0ABY5TUJ8_9BACT</name>
<keyword evidence="1" id="KW-0812">Transmembrane</keyword>
<proteinExistence type="predicted"/>
<keyword evidence="4" id="KW-1185">Reference proteome</keyword>
<evidence type="ECO:0000259" key="2">
    <source>
        <dbReference type="Pfam" id="PF01957"/>
    </source>
</evidence>
<feature type="domain" description="NfeD-like C-terminal" evidence="2">
    <location>
        <begin position="97"/>
        <end position="159"/>
    </location>
</feature>
<evidence type="ECO:0000256" key="1">
    <source>
        <dbReference type="SAM" id="Phobius"/>
    </source>
</evidence>
<dbReference type="Proteomes" id="UP001058364">
    <property type="component" value="Chromosome"/>
</dbReference>
<keyword evidence="1" id="KW-0472">Membrane</keyword>
<gene>
    <name evidence="3" type="ORF">NX772_00655</name>
</gene>
<sequence length="163" mass="18791">MNLNYFQITFISFWILVILTFIIAELITNGIWFGLTSIASVPSLLISILSPYYFWMFFIEIIVFIVVWVILYYSSYNFFKKQLSKFKIANGNLLDYLINKSGILLEDSFESGKGGKQYGKIDIEGKFYRTVSVSGEGVIPKGTWVKISKTEGNLLFVERNEEK</sequence>
<dbReference type="InterPro" id="IPR002810">
    <property type="entry name" value="NfeD-like_C"/>
</dbReference>
<evidence type="ECO:0000313" key="3">
    <source>
        <dbReference type="EMBL" id="UWD34327.1"/>
    </source>
</evidence>
<feature type="transmembrane region" description="Helical" evidence="1">
    <location>
        <begin position="55"/>
        <end position="73"/>
    </location>
</feature>
<dbReference type="RefSeq" id="WP_027123175.1">
    <property type="nucleotide sequence ID" value="NZ_CP103423.1"/>
</dbReference>
<keyword evidence="1" id="KW-1133">Transmembrane helix</keyword>
<evidence type="ECO:0000313" key="4">
    <source>
        <dbReference type="Proteomes" id="UP001058364"/>
    </source>
</evidence>
<dbReference type="Gene3D" id="2.40.50.140">
    <property type="entry name" value="Nucleic acid-binding proteins"/>
    <property type="match status" value="1"/>
</dbReference>
<accession>A0ABY5TUJ8</accession>
<organism evidence="3 4">
    <name type="scientific">Mesomycoplasma molare</name>
    <dbReference type="NCBI Taxonomy" id="171288"/>
    <lineage>
        <taxon>Bacteria</taxon>
        <taxon>Bacillati</taxon>
        <taxon>Mycoplasmatota</taxon>
        <taxon>Mycoplasmoidales</taxon>
        <taxon>Metamycoplasmataceae</taxon>
        <taxon>Mesomycoplasma</taxon>
    </lineage>
</organism>
<reference evidence="3" key="1">
    <citation type="submission" date="2022-08" db="EMBL/GenBank/DDBJ databases">
        <title>Complete genome sequence of Mycoplasma molare type strain H 542.</title>
        <authorList>
            <person name="Spergser J."/>
        </authorList>
    </citation>
    <scope>NUCLEOTIDE SEQUENCE</scope>
    <source>
        <strain evidence="3">H 542</strain>
    </source>
</reference>
<feature type="transmembrane region" description="Helical" evidence="1">
    <location>
        <begin position="6"/>
        <end position="24"/>
    </location>
</feature>
<protein>
    <recommendedName>
        <fullName evidence="2">NfeD-like C-terminal domain-containing protein</fullName>
    </recommendedName>
</protein>
<dbReference type="EMBL" id="CP103423">
    <property type="protein sequence ID" value="UWD34327.1"/>
    <property type="molecule type" value="Genomic_DNA"/>
</dbReference>